<dbReference type="EMBL" id="JBCEZU010000002">
    <property type="protein sequence ID" value="KAK9541536.1"/>
    <property type="molecule type" value="Genomic_DNA"/>
</dbReference>
<reference evidence="2 3" key="1">
    <citation type="journal article" date="2024" name="Genome Biol. Evol.">
        <title>Chromosome-level genome assembly of the viviparous eelpout Zoarces viviparus.</title>
        <authorList>
            <person name="Fuhrmann N."/>
            <person name="Brasseur M.V."/>
            <person name="Bakowski C.E."/>
            <person name="Podsiadlowski L."/>
            <person name="Prost S."/>
            <person name="Krehenwinkel H."/>
            <person name="Mayer C."/>
        </authorList>
    </citation>
    <scope>NUCLEOTIDE SEQUENCE [LARGE SCALE GENOMIC DNA]</scope>
    <source>
        <strain evidence="2">NO-MEL_2022_Ind0_liver</strain>
    </source>
</reference>
<name>A0AAW1G3S2_ZOAVI</name>
<accession>A0AAW1G3S2</accession>
<protein>
    <submittedName>
        <fullName evidence="2">Uncharacterized protein</fullName>
    </submittedName>
</protein>
<evidence type="ECO:0000313" key="3">
    <source>
        <dbReference type="Proteomes" id="UP001488805"/>
    </source>
</evidence>
<proteinExistence type="predicted"/>
<organism evidence="2 3">
    <name type="scientific">Zoarces viviparus</name>
    <name type="common">Viviparous eelpout</name>
    <name type="synonym">Blennius viviparus</name>
    <dbReference type="NCBI Taxonomy" id="48416"/>
    <lineage>
        <taxon>Eukaryota</taxon>
        <taxon>Metazoa</taxon>
        <taxon>Chordata</taxon>
        <taxon>Craniata</taxon>
        <taxon>Vertebrata</taxon>
        <taxon>Euteleostomi</taxon>
        <taxon>Actinopterygii</taxon>
        <taxon>Neopterygii</taxon>
        <taxon>Teleostei</taxon>
        <taxon>Neoteleostei</taxon>
        <taxon>Acanthomorphata</taxon>
        <taxon>Eupercaria</taxon>
        <taxon>Perciformes</taxon>
        <taxon>Cottioidei</taxon>
        <taxon>Zoarcales</taxon>
        <taxon>Zoarcidae</taxon>
        <taxon>Zoarcinae</taxon>
        <taxon>Zoarces</taxon>
    </lineage>
</organism>
<feature type="region of interest" description="Disordered" evidence="1">
    <location>
        <begin position="45"/>
        <end position="84"/>
    </location>
</feature>
<sequence>MGQMTADVLMGCDWEYCWCTAELTPAWFLFVSSSRLVLGEGRLGSAKAEHGGLVEERRQRIGGDEEPPVSRPKGDTFSQTKLLS</sequence>
<feature type="compositionally biased region" description="Basic and acidic residues" evidence="1">
    <location>
        <begin position="47"/>
        <end position="63"/>
    </location>
</feature>
<keyword evidence="3" id="KW-1185">Reference proteome</keyword>
<evidence type="ECO:0000313" key="2">
    <source>
        <dbReference type="EMBL" id="KAK9541536.1"/>
    </source>
</evidence>
<dbReference type="Proteomes" id="UP001488805">
    <property type="component" value="Unassembled WGS sequence"/>
</dbReference>
<gene>
    <name evidence="2" type="ORF">VZT92_001570</name>
</gene>
<evidence type="ECO:0000256" key="1">
    <source>
        <dbReference type="SAM" id="MobiDB-lite"/>
    </source>
</evidence>
<comment type="caution">
    <text evidence="2">The sequence shown here is derived from an EMBL/GenBank/DDBJ whole genome shotgun (WGS) entry which is preliminary data.</text>
</comment>
<dbReference type="AlphaFoldDB" id="A0AAW1G3S2"/>